<dbReference type="PANTHER" id="PTHR12746:SF2">
    <property type="entry name" value="60S RIBOSOMAL EXPORT PROTEIN NMD3"/>
    <property type="match status" value="1"/>
</dbReference>
<evidence type="ECO:0000313" key="13">
    <source>
        <dbReference type="EMBL" id="PFH34874.1"/>
    </source>
</evidence>
<dbReference type="InterPro" id="IPR048899">
    <property type="entry name" value="NMD_SH3"/>
</dbReference>
<keyword evidence="8" id="KW-0539">Nucleus</keyword>
<keyword evidence="7" id="KW-0653">Protein transport</keyword>
<proteinExistence type="inferred from homology"/>
<dbReference type="InterPro" id="IPR039768">
    <property type="entry name" value="Nmd3"/>
</dbReference>
<feature type="region of interest" description="Disordered" evidence="9">
    <location>
        <begin position="514"/>
        <end position="552"/>
    </location>
</feature>
<dbReference type="InterPro" id="IPR007064">
    <property type="entry name" value="Nmd3_N"/>
</dbReference>
<feature type="compositionally biased region" description="Basic residues" evidence="9">
    <location>
        <begin position="404"/>
        <end position="414"/>
    </location>
</feature>
<evidence type="ECO:0000256" key="7">
    <source>
        <dbReference type="ARBA" id="ARBA00022927"/>
    </source>
</evidence>
<evidence type="ECO:0000259" key="10">
    <source>
        <dbReference type="Pfam" id="PF04981"/>
    </source>
</evidence>
<evidence type="ECO:0000313" key="14">
    <source>
        <dbReference type="Proteomes" id="UP000224006"/>
    </source>
</evidence>
<evidence type="ECO:0000256" key="5">
    <source>
        <dbReference type="ARBA" id="ARBA00022448"/>
    </source>
</evidence>
<protein>
    <recommendedName>
        <fullName evidence="4">60S ribosomal export protein NMD3</fullName>
    </recommendedName>
</protein>
<dbReference type="OrthoDB" id="203821at2759"/>
<evidence type="ECO:0000256" key="4">
    <source>
        <dbReference type="ARBA" id="ARBA00017035"/>
    </source>
</evidence>
<dbReference type="GO" id="GO:0043023">
    <property type="term" value="F:ribosomal large subunit binding"/>
    <property type="evidence" value="ECO:0007669"/>
    <property type="project" value="InterPro"/>
</dbReference>
<gene>
    <name evidence="13" type="ORF">BESB_069070</name>
</gene>
<dbReference type="STRING" id="94643.A0A2A9MCC7"/>
<dbReference type="Pfam" id="PF04981">
    <property type="entry name" value="NMD3"/>
    <property type="match status" value="1"/>
</dbReference>
<keyword evidence="6" id="KW-0963">Cytoplasm</keyword>
<dbReference type="GeneID" id="40311833"/>
<name>A0A2A9MCC7_BESBE</name>
<evidence type="ECO:0000256" key="6">
    <source>
        <dbReference type="ARBA" id="ARBA00022490"/>
    </source>
</evidence>
<dbReference type="GO" id="GO:0005737">
    <property type="term" value="C:cytoplasm"/>
    <property type="evidence" value="ECO:0007669"/>
    <property type="project" value="UniProtKB-SubCell"/>
</dbReference>
<dbReference type="GO" id="GO:0015031">
    <property type="term" value="P:protein transport"/>
    <property type="evidence" value="ECO:0007669"/>
    <property type="project" value="UniProtKB-KW"/>
</dbReference>
<sequence>MQVAPDRQGGGAALAPACGEASEGTYASVLCCMCGCSIPPSPRSICLSCLAQQVDITEGISRTIVLPNCRTCGRYMHIQNKWLQCDLESRELMALCLKKVRGLKKVEKIVDCQWLWTERHSRRVKLKLTVQSDVLDGRAGLQQSLIIEGVIQSTQCDECKKSFTPHAEWTAMVQVRQHAEHKRTFLFLEQLVLKHRLAARLLNVVEKSDGLDFHFPSRQAALHFADFCQSRFPSVARQAKQLISHDASSNIYYHKYTISVTLASVCKDDLVYVHRKQARSQLGGFPTISLCTRVAGAGIQLTDPFSGRVVNVSPEKYWKAPFLPLCTRKHLTSFLVLDVTPVDRPEYSRLQASRRDPAPRRGKGARSEPQGDEEDEAGMGPDVGREGRSAELDDSMAGGGARGGHGRRKKKRRNSSPSSQGGGEAIWHPARPDTAAAGKGSDSAADRGGKSAAGGAPSVPGVYELELARASDVGVSDRRVVTYSHLGRHLSAGDWVRGYDLRSINLPGAADDELERDVGGAKSRTASAGNPGGRKGRRKGRGRGESDDDADFSTAEILKHQADLRQEEGLAACSRWEVVVVKKIPPQQVLGDGPTGGAREGAGSRVRPWVLQTLRKERDTEGGAGGKKRGGGYRGDDMGMEAEMEAFKEELEEDPEMRAQVNLWKDPRYASSRGKKKQSRQRNKKAQATAAEATHDSKEQRRKALPSEAAGDASAEEDSNDEDAEELACLMEGLTLENGELKGVTVEPGARLEEQADDASRGGKPDGAVSDHMNFEDDGEL</sequence>
<feature type="compositionally biased region" description="Basic residues" evidence="9">
    <location>
        <begin position="673"/>
        <end position="685"/>
    </location>
</feature>
<dbReference type="EMBL" id="NWUJ01000006">
    <property type="protein sequence ID" value="PFH34874.1"/>
    <property type="molecule type" value="Genomic_DNA"/>
</dbReference>
<feature type="compositionally biased region" description="Basic and acidic residues" evidence="9">
    <location>
        <begin position="347"/>
        <end position="359"/>
    </location>
</feature>
<dbReference type="PANTHER" id="PTHR12746">
    <property type="entry name" value="NONSENSE-MEDIATED MRNA DECAY PROTEIN 3"/>
    <property type="match status" value="1"/>
</dbReference>
<dbReference type="InterPro" id="IPR048898">
    <property type="entry name" value="OB_NMD3"/>
</dbReference>
<evidence type="ECO:0000256" key="2">
    <source>
        <dbReference type="ARBA" id="ARBA00004496"/>
    </source>
</evidence>
<feature type="compositionally biased region" description="Basic and acidic residues" evidence="9">
    <location>
        <begin position="750"/>
        <end position="764"/>
    </location>
</feature>
<evidence type="ECO:0000259" key="12">
    <source>
        <dbReference type="Pfam" id="PF21193"/>
    </source>
</evidence>
<feature type="domain" description="60S ribosomal export protein NMD3 SH3" evidence="12">
    <location>
        <begin position="265"/>
        <end position="314"/>
    </location>
</feature>
<dbReference type="Pfam" id="PF21193">
    <property type="entry name" value="NMD_SH3"/>
    <property type="match status" value="1"/>
</dbReference>
<organism evidence="13 14">
    <name type="scientific">Besnoitia besnoiti</name>
    <name type="common">Apicomplexan protozoan</name>
    <dbReference type="NCBI Taxonomy" id="94643"/>
    <lineage>
        <taxon>Eukaryota</taxon>
        <taxon>Sar</taxon>
        <taxon>Alveolata</taxon>
        <taxon>Apicomplexa</taxon>
        <taxon>Conoidasida</taxon>
        <taxon>Coccidia</taxon>
        <taxon>Eucoccidiorida</taxon>
        <taxon>Eimeriorina</taxon>
        <taxon>Sarcocystidae</taxon>
        <taxon>Besnoitia</taxon>
    </lineage>
</organism>
<evidence type="ECO:0000256" key="3">
    <source>
        <dbReference type="ARBA" id="ARBA00009794"/>
    </source>
</evidence>
<feature type="compositionally biased region" description="Acidic residues" evidence="9">
    <location>
        <begin position="714"/>
        <end position="726"/>
    </location>
</feature>
<feature type="domain" description="60S ribosomal export protein NMD3 OB-fold" evidence="11">
    <location>
        <begin position="464"/>
        <end position="515"/>
    </location>
</feature>
<evidence type="ECO:0000256" key="1">
    <source>
        <dbReference type="ARBA" id="ARBA00004123"/>
    </source>
</evidence>
<dbReference type="Proteomes" id="UP000224006">
    <property type="component" value="Chromosome VI"/>
</dbReference>
<feature type="compositionally biased region" description="Acidic residues" evidence="9">
    <location>
        <begin position="638"/>
        <end position="655"/>
    </location>
</feature>
<comment type="similarity">
    <text evidence="3">Belongs to the NMD3 family.</text>
</comment>
<evidence type="ECO:0000259" key="11">
    <source>
        <dbReference type="Pfam" id="PF21192"/>
    </source>
</evidence>
<dbReference type="AlphaFoldDB" id="A0A2A9MCC7"/>
<feature type="region of interest" description="Disordered" evidence="9">
    <location>
        <begin position="347"/>
        <end position="459"/>
    </location>
</feature>
<keyword evidence="5" id="KW-0813">Transport</keyword>
<evidence type="ECO:0000256" key="8">
    <source>
        <dbReference type="ARBA" id="ARBA00023242"/>
    </source>
</evidence>
<dbReference type="RefSeq" id="XP_029218883.1">
    <property type="nucleotide sequence ID" value="XM_029365300.1"/>
</dbReference>
<feature type="region of interest" description="Disordered" evidence="9">
    <location>
        <begin position="590"/>
        <end position="781"/>
    </location>
</feature>
<dbReference type="Pfam" id="PF21192">
    <property type="entry name" value="OB_NMD3"/>
    <property type="match status" value="1"/>
</dbReference>
<dbReference type="GO" id="GO:0005634">
    <property type="term" value="C:nucleus"/>
    <property type="evidence" value="ECO:0007669"/>
    <property type="project" value="UniProtKB-SubCell"/>
</dbReference>
<evidence type="ECO:0000256" key="9">
    <source>
        <dbReference type="SAM" id="MobiDB-lite"/>
    </source>
</evidence>
<comment type="subcellular location">
    <subcellularLocation>
        <location evidence="2">Cytoplasm</location>
    </subcellularLocation>
    <subcellularLocation>
        <location evidence="1">Nucleus</location>
    </subcellularLocation>
</comment>
<reference evidence="13 14" key="1">
    <citation type="submission" date="2017-09" db="EMBL/GenBank/DDBJ databases">
        <title>Genome sequencing of Besnoitia besnoiti strain Bb-Ger1.</title>
        <authorList>
            <person name="Schares G."/>
            <person name="Venepally P."/>
            <person name="Lorenzi H.A."/>
        </authorList>
    </citation>
    <scope>NUCLEOTIDE SEQUENCE [LARGE SCALE GENOMIC DNA]</scope>
    <source>
        <strain evidence="13 14">Bb-Ger1</strain>
    </source>
</reference>
<accession>A0A2A9MCC7</accession>
<dbReference type="KEGG" id="bbes:BESB_069070"/>
<dbReference type="VEuPathDB" id="ToxoDB:BESB_069070"/>
<dbReference type="GO" id="GO:0000055">
    <property type="term" value="P:ribosomal large subunit export from nucleus"/>
    <property type="evidence" value="ECO:0007669"/>
    <property type="project" value="TreeGrafter"/>
</dbReference>
<feature type="domain" description="Nmd3 N-terminal" evidence="10">
    <location>
        <begin position="31"/>
        <end position="262"/>
    </location>
</feature>
<comment type="caution">
    <text evidence="13">The sequence shown here is derived from an EMBL/GenBank/DDBJ whole genome shotgun (WGS) entry which is preliminary data.</text>
</comment>
<keyword evidence="14" id="KW-1185">Reference proteome</keyword>